<dbReference type="InterPro" id="IPR014958">
    <property type="entry name" value="DGC"/>
</dbReference>
<proteinExistence type="predicted"/>
<dbReference type="RefSeq" id="WP_040481225.1">
    <property type="nucleotide sequence ID" value="NZ_JH393259.1"/>
</dbReference>
<name>A0ABX4GFJ1_9GAMM</name>
<keyword evidence="2" id="KW-1185">Reference proteome</keyword>
<evidence type="ECO:0000313" key="1">
    <source>
        <dbReference type="EMBL" id="OZT74896.1"/>
    </source>
</evidence>
<dbReference type="PIRSF" id="PIRSF037181">
    <property type="entry name" value="DGC"/>
    <property type="match status" value="1"/>
</dbReference>
<dbReference type="Proteomes" id="UP000216538">
    <property type="component" value="Unassembled WGS sequence"/>
</dbReference>
<sequence>MSSHHKPRALIYACSGCSDVAQLANSIALRLDHAGEAEMSCIAGVGGGVPGLVRIARSGRPIVAIDGCQMHCANHCLSKAGVIPTEHVKLYENGLRKRRGQFYDEQIITAVTAEVKGLIARLPINASSEVEEPAE</sequence>
<protein>
    <submittedName>
        <fullName evidence="1">Zinc-binding protein</fullName>
    </submittedName>
</protein>
<dbReference type="Pfam" id="PF08859">
    <property type="entry name" value="DGC"/>
    <property type="match status" value="1"/>
</dbReference>
<evidence type="ECO:0000313" key="2">
    <source>
        <dbReference type="Proteomes" id="UP000216538"/>
    </source>
</evidence>
<accession>A0ABX4GFJ1</accession>
<dbReference type="EMBL" id="NPEY01000004">
    <property type="protein sequence ID" value="OZT74896.1"/>
    <property type="molecule type" value="Genomic_DNA"/>
</dbReference>
<organism evidence="1 2">
    <name type="scientific">Vreelandella boliviensis LC1</name>
    <dbReference type="NCBI Taxonomy" id="1072583"/>
    <lineage>
        <taxon>Bacteria</taxon>
        <taxon>Pseudomonadati</taxon>
        <taxon>Pseudomonadota</taxon>
        <taxon>Gammaproteobacteria</taxon>
        <taxon>Oceanospirillales</taxon>
        <taxon>Halomonadaceae</taxon>
        <taxon>Vreelandella</taxon>
    </lineage>
</organism>
<reference evidence="1 2" key="1">
    <citation type="submission" date="2017-07" db="EMBL/GenBank/DDBJ databases">
        <title>Shotgun whole genome sequences of three halophilic bacterial isolates.</title>
        <authorList>
            <person name="Pozzo T."/>
            <person name="Higdon S.M."/>
            <person name="Quillaguaman J."/>
        </authorList>
    </citation>
    <scope>NUCLEOTIDE SEQUENCE [LARGE SCALE GENOMIC DNA]</scope>
    <source>
        <strain evidence="1 2">LC1</strain>
    </source>
</reference>
<gene>
    <name evidence="1" type="ORF">CE457_07100</name>
</gene>
<comment type="caution">
    <text evidence="1">The sequence shown here is derived from an EMBL/GenBank/DDBJ whole genome shotgun (WGS) entry which is preliminary data.</text>
</comment>